<comment type="similarity">
    <text evidence="3">Belongs to the PMEI family.</text>
</comment>
<dbReference type="EMBL" id="JAJJMB010012717">
    <property type="protein sequence ID" value="KAI3873912.1"/>
    <property type="molecule type" value="Genomic_DNA"/>
</dbReference>
<dbReference type="PANTHER" id="PTHR35357">
    <property type="entry name" value="OS02G0537100 PROTEIN"/>
    <property type="match status" value="1"/>
</dbReference>
<evidence type="ECO:0000259" key="5">
    <source>
        <dbReference type="SMART" id="SM00856"/>
    </source>
</evidence>
<dbReference type="Proteomes" id="UP001202328">
    <property type="component" value="Unassembled WGS sequence"/>
</dbReference>
<dbReference type="SUPFAM" id="SSF101148">
    <property type="entry name" value="Plant invertase/pectin methylesterase inhibitor"/>
    <property type="match status" value="1"/>
</dbReference>
<evidence type="ECO:0000256" key="4">
    <source>
        <dbReference type="SAM" id="SignalP"/>
    </source>
</evidence>
<evidence type="ECO:0000256" key="2">
    <source>
        <dbReference type="ARBA" id="ARBA00023157"/>
    </source>
</evidence>
<dbReference type="Gene3D" id="1.20.140.40">
    <property type="entry name" value="Invertase/pectin methylesterase inhibitor family protein"/>
    <property type="match status" value="1"/>
</dbReference>
<dbReference type="NCBIfam" id="TIGR01614">
    <property type="entry name" value="PME_inhib"/>
    <property type="match status" value="1"/>
</dbReference>
<dbReference type="InterPro" id="IPR035513">
    <property type="entry name" value="Invertase/methylesterase_inhib"/>
</dbReference>
<dbReference type="FunFam" id="1.20.140.40:FF:000002">
    <property type="entry name" value="Putative invertase inhibitor"/>
    <property type="match status" value="1"/>
</dbReference>
<sequence length="190" mass="20976">MSPTFSSLSLSSIFIVFLFLNIFSNHGANGDLISDVCKYASTSDPQLKYEFCIGSLLENPASKDAHDLLGLGEISMQACLQNATSIQSYIDKILSDGKQGPEPKTFIHPIKYCFMAYGVGHDFIHLAIAAFQIKDYSEANIWMGNAMGVATECEKNFKKRGMTSLLTKQDDDFVQLTKISLGIIRTVVKK</sequence>
<evidence type="ECO:0000313" key="7">
    <source>
        <dbReference type="Proteomes" id="UP001202328"/>
    </source>
</evidence>
<dbReference type="InterPro" id="IPR034088">
    <property type="entry name" value="Pla_a_1-like"/>
</dbReference>
<dbReference type="GO" id="GO:0005576">
    <property type="term" value="C:extracellular region"/>
    <property type="evidence" value="ECO:0007669"/>
    <property type="project" value="UniProtKB-ARBA"/>
</dbReference>
<dbReference type="PANTHER" id="PTHR35357:SF8">
    <property type="entry name" value="OS01G0111000 PROTEIN"/>
    <property type="match status" value="1"/>
</dbReference>
<gene>
    <name evidence="6" type="ORF">MKW98_001561</name>
</gene>
<keyword evidence="1 4" id="KW-0732">Signal</keyword>
<dbReference type="SMART" id="SM00856">
    <property type="entry name" value="PMEI"/>
    <property type="match status" value="1"/>
</dbReference>
<feature type="domain" description="Pectinesterase inhibitor" evidence="5">
    <location>
        <begin position="28"/>
        <end position="183"/>
    </location>
</feature>
<dbReference type="Pfam" id="PF04043">
    <property type="entry name" value="PMEI"/>
    <property type="match status" value="1"/>
</dbReference>
<dbReference type="CDD" id="cd15795">
    <property type="entry name" value="PMEI-Pla_a_1_like"/>
    <property type="match status" value="1"/>
</dbReference>
<reference evidence="6" key="1">
    <citation type="submission" date="2022-04" db="EMBL/GenBank/DDBJ databases">
        <title>A functionally conserved STORR gene fusion in Papaver species that diverged 16.8 million years ago.</title>
        <authorList>
            <person name="Catania T."/>
        </authorList>
    </citation>
    <scope>NUCLEOTIDE SEQUENCE</scope>
    <source>
        <strain evidence="6">S-188037</strain>
    </source>
</reference>
<keyword evidence="7" id="KW-1185">Reference proteome</keyword>
<feature type="chain" id="PRO_5042282264" description="Pectinesterase inhibitor domain-containing protein" evidence="4">
    <location>
        <begin position="31"/>
        <end position="190"/>
    </location>
</feature>
<feature type="signal peptide" evidence="4">
    <location>
        <begin position="1"/>
        <end position="30"/>
    </location>
</feature>
<evidence type="ECO:0000313" key="6">
    <source>
        <dbReference type="EMBL" id="KAI3873912.1"/>
    </source>
</evidence>
<evidence type="ECO:0000256" key="1">
    <source>
        <dbReference type="ARBA" id="ARBA00022729"/>
    </source>
</evidence>
<dbReference type="GO" id="GO:0004857">
    <property type="term" value="F:enzyme inhibitor activity"/>
    <property type="evidence" value="ECO:0007669"/>
    <property type="project" value="InterPro"/>
</dbReference>
<keyword evidence="2" id="KW-1015">Disulfide bond</keyword>
<proteinExistence type="inferred from homology"/>
<organism evidence="6 7">
    <name type="scientific">Papaver atlanticum</name>
    <dbReference type="NCBI Taxonomy" id="357466"/>
    <lineage>
        <taxon>Eukaryota</taxon>
        <taxon>Viridiplantae</taxon>
        <taxon>Streptophyta</taxon>
        <taxon>Embryophyta</taxon>
        <taxon>Tracheophyta</taxon>
        <taxon>Spermatophyta</taxon>
        <taxon>Magnoliopsida</taxon>
        <taxon>Ranunculales</taxon>
        <taxon>Papaveraceae</taxon>
        <taxon>Papaveroideae</taxon>
        <taxon>Papaver</taxon>
    </lineage>
</organism>
<accession>A0AAD4S9L4</accession>
<comment type="caution">
    <text evidence="6">The sequence shown here is derived from an EMBL/GenBank/DDBJ whole genome shotgun (WGS) entry which is preliminary data.</text>
</comment>
<evidence type="ECO:0000256" key="3">
    <source>
        <dbReference type="ARBA" id="ARBA00038471"/>
    </source>
</evidence>
<protein>
    <recommendedName>
        <fullName evidence="5">Pectinesterase inhibitor domain-containing protein</fullName>
    </recommendedName>
</protein>
<dbReference type="AlphaFoldDB" id="A0AAD4S9L4"/>
<name>A0AAD4S9L4_9MAGN</name>
<dbReference type="InterPro" id="IPR006501">
    <property type="entry name" value="Pectinesterase_inhib_dom"/>
</dbReference>